<dbReference type="Pfam" id="PF00560">
    <property type="entry name" value="LRR_1"/>
    <property type="match status" value="3"/>
</dbReference>
<reference evidence="12 13" key="1">
    <citation type="journal article" date="2018" name="Sci. Data">
        <title>The draft genome sequence of cork oak.</title>
        <authorList>
            <person name="Ramos A.M."/>
            <person name="Usie A."/>
            <person name="Barbosa P."/>
            <person name="Barros P.M."/>
            <person name="Capote T."/>
            <person name="Chaves I."/>
            <person name="Simoes F."/>
            <person name="Abreu I."/>
            <person name="Carrasquinho I."/>
            <person name="Faro C."/>
            <person name="Guimaraes J.B."/>
            <person name="Mendonca D."/>
            <person name="Nobrega F."/>
            <person name="Rodrigues L."/>
            <person name="Saibo N.J.M."/>
            <person name="Varela M.C."/>
            <person name="Egas C."/>
            <person name="Matos J."/>
            <person name="Miguel C.M."/>
            <person name="Oliveira M.M."/>
            <person name="Ricardo C.P."/>
            <person name="Goncalves S."/>
        </authorList>
    </citation>
    <scope>NUCLEOTIDE SEQUENCE [LARGE SCALE GENOMIC DNA]</scope>
    <source>
        <strain evidence="13">cv. HL8</strain>
    </source>
</reference>
<evidence type="ECO:0000256" key="2">
    <source>
        <dbReference type="ARBA" id="ARBA00009592"/>
    </source>
</evidence>
<keyword evidence="11" id="KW-0325">Glycoprotein</keyword>
<evidence type="ECO:0000256" key="8">
    <source>
        <dbReference type="ARBA" id="ARBA00022989"/>
    </source>
</evidence>
<sequence length="433" mass="49129">MRIVANEWELSATALLHLNYLDLSYNNFNGTQIPRFLSSMGSLRFLNLSNAGYGGVIPYHLGNLSNLHYLNLEGNDSYVNNLQWLSGLPLLQHLDMSYVNLSIAFDRLHDINKLSSLLELQLSNCALPYIPLTPSVNFSSLTTLDLSSNHFENTLIPSWIFGLRNMLSLDLSDNDFQATISTLQFPISCISLFILSLSTLAPISCRVQSPIFIDLSYNELGGKLQRSLGNLCNLREVILSSNHWSQEISEILKSLLGCLLHSLEFLKLSHVQISGHLNNELGQFKNILILSFWNNSISGPILESIRNLTSLRFLNLSYNRFNGTFPQNFRQLSKLTNLFIESNMLNGVFIFSNLTRLNIFYAFENQLTLDGQNFPLGFVHKVIFAFWISNIGISDMVPSSFWNLSSNFKFLNLSHNQIYREIPNSQMILSTFS</sequence>
<gene>
    <name evidence="12" type="primary">EIX2_108</name>
    <name evidence="12" type="ORF">CFP56_029289</name>
</gene>
<dbReference type="SUPFAM" id="SSF52047">
    <property type="entry name" value="RNI-like"/>
    <property type="match status" value="1"/>
</dbReference>
<dbReference type="InterPro" id="IPR046956">
    <property type="entry name" value="RLP23-like"/>
</dbReference>
<keyword evidence="13" id="KW-1185">Reference proteome</keyword>
<protein>
    <submittedName>
        <fullName evidence="12">Receptor-like protein eix2</fullName>
    </submittedName>
</protein>
<keyword evidence="6" id="KW-0732">Signal</keyword>
<dbReference type="Proteomes" id="UP000237347">
    <property type="component" value="Unassembled WGS sequence"/>
</dbReference>
<evidence type="ECO:0000256" key="6">
    <source>
        <dbReference type="ARBA" id="ARBA00022729"/>
    </source>
</evidence>
<dbReference type="PANTHER" id="PTHR48063:SF98">
    <property type="entry name" value="LRR RECEPTOR-LIKE SERINE_THREONINE-PROTEIN KINASE FLS2"/>
    <property type="match status" value="1"/>
</dbReference>
<comment type="similarity">
    <text evidence="2">Belongs to the RLP family.</text>
</comment>
<feature type="non-terminal residue" evidence="12">
    <location>
        <position position="433"/>
    </location>
</feature>
<evidence type="ECO:0000256" key="3">
    <source>
        <dbReference type="ARBA" id="ARBA00022475"/>
    </source>
</evidence>
<keyword evidence="9" id="KW-0472">Membrane</keyword>
<evidence type="ECO:0000313" key="13">
    <source>
        <dbReference type="Proteomes" id="UP000237347"/>
    </source>
</evidence>
<dbReference type="AlphaFoldDB" id="A0AAW0MC36"/>
<accession>A0AAW0MC36</accession>
<organism evidence="12 13">
    <name type="scientific">Quercus suber</name>
    <name type="common">Cork oak</name>
    <dbReference type="NCBI Taxonomy" id="58331"/>
    <lineage>
        <taxon>Eukaryota</taxon>
        <taxon>Viridiplantae</taxon>
        <taxon>Streptophyta</taxon>
        <taxon>Embryophyta</taxon>
        <taxon>Tracheophyta</taxon>
        <taxon>Spermatophyta</taxon>
        <taxon>Magnoliopsida</taxon>
        <taxon>eudicotyledons</taxon>
        <taxon>Gunneridae</taxon>
        <taxon>Pentapetalae</taxon>
        <taxon>rosids</taxon>
        <taxon>fabids</taxon>
        <taxon>Fagales</taxon>
        <taxon>Fagaceae</taxon>
        <taxon>Quercus</taxon>
    </lineage>
</organism>
<dbReference type="InterPro" id="IPR003591">
    <property type="entry name" value="Leu-rich_rpt_typical-subtyp"/>
</dbReference>
<evidence type="ECO:0000256" key="1">
    <source>
        <dbReference type="ARBA" id="ARBA00004251"/>
    </source>
</evidence>
<evidence type="ECO:0000256" key="10">
    <source>
        <dbReference type="ARBA" id="ARBA00023170"/>
    </source>
</evidence>
<evidence type="ECO:0000256" key="5">
    <source>
        <dbReference type="ARBA" id="ARBA00022692"/>
    </source>
</evidence>
<evidence type="ECO:0000256" key="7">
    <source>
        <dbReference type="ARBA" id="ARBA00022737"/>
    </source>
</evidence>
<name>A0AAW0MC36_QUESU</name>
<keyword evidence="10" id="KW-0675">Receptor</keyword>
<dbReference type="SUPFAM" id="SSF52058">
    <property type="entry name" value="L domain-like"/>
    <property type="match status" value="1"/>
</dbReference>
<evidence type="ECO:0000256" key="9">
    <source>
        <dbReference type="ARBA" id="ARBA00023136"/>
    </source>
</evidence>
<dbReference type="InterPro" id="IPR001611">
    <property type="entry name" value="Leu-rich_rpt"/>
</dbReference>
<proteinExistence type="inferred from homology"/>
<keyword evidence="5" id="KW-0812">Transmembrane</keyword>
<dbReference type="PANTHER" id="PTHR48063">
    <property type="entry name" value="LRR RECEPTOR-LIKE KINASE"/>
    <property type="match status" value="1"/>
</dbReference>
<evidence type="ECO:0000313" key="12">
    <source>
        <dbReference type="EMBL" id="KAK7860846.1"/>
    </source>
</evidence>
<dbReference type="InterPro" id="IPR032675">
    <property type="entry name" value="LRR_dom_sf"/>
</dbReference>
<dbReference type="SMART" id="SM00369">
    <property type="entry name" value="LRR_TYP"/>
    <property type="match status" value="5"/>
</dbReference>
<keyword evidence="8" id="KW-1133">Transmembrane helix</keyword>
<comment type="subcellular location">
    <subcellularLocation>
        <location evidence="1">Cell membrane</location>
        <topology evidence="1">Single-pass type I membrane protein</topology>
    </subcellularLocation>
</comment>
<dbReference type="Gene3D" id="3.80.10.10">
    <property type="entry name" value="Ribonuclease Inhibitor"/>
    <property type="match status" value="3"/>
</dbReference>
<keyword evidence="3" id="KW-1003">Cell membrane</keyword>
<evidence type="ECO:0000256" key="4">
    <source>
        <dbReference type="ARBA" id="ARBA00022614"/>
    </source>
</evidence>
<comment type="caution">
    <text evidence="12">The sequence shown here is derived from an EMBL/GenBank/DDBJ whole genome shotgun (WGS) entry which is preliminary data.</text>
</comment>
<keyword evidence="4" id="KW-0433">Leucine-rich repeat</keyword>
<evidence type="ECO:0000256" key="11">
    <source>
        <dbReference type="ARBA" id="ARBA00023180"/>
    </source>
</evidence>
<dbReference type="EMBL" id="PKMF04000004">
    <property type="protein sequence ID" value="KAK7860846.1"/>
    <property type="molecule type" value="Genomic_DNA"/>
</dbReference>
<keyword evidence="7" id="KW-0677">Repeat</keyword>
<dbReference type="GO" id="GO:0005886">
    <property type="term" value="C:plasma membrane"/>
    <property type="evidence" value="ECO:0007669"/>
    <property type="project" value="UniProtKB-SubCell"/>
</dbReference>